<proteinExistence type="predicted"/>
<organism evidence="1 2">
    <name type="scientific">Undibacterium arcticum</name>
    <dbReference type="NCBI Taxonomy" id="1762892"/>
    <lineage>
        <taxon>Bacteria</taxon>
        <taxon>Pseudomonadati</taxon>
        <taxon>Pseudomonadota</taxon>
        <taxon>Betaproteobacteria</taxon>
        <taxon>Burkholderiales</taxon>
        <taxon>Oxalobacteraceae</taxon>
        <taxon>Undibacterium</taxon>
    </lineage>
</organism>
<comment type="caution">
    <text evidence="1">The sequence shown here is derived from an EMBL/GenBank/DDBJ whole genome shotgun (WGS) entry which is preliminary data.</text>
</comment>
<name>A0ABV7EX72_9BURK</name>
<protein>
    <submittedName>
        <fullName evidence="1">Uncharacterized protein</fullName>
    </submittedName>
</protein>
<reference evidence="2" key="1">
    <citation type="journal article" date="2019" name="Int. J. Syst. Evol. Microbiol.">
        <title>The Global Catalogue of Microorganisms (GCM) 10K type strain sequencing project: providing services to taxonomists for standard genome sequencing and annotation.</title>
        <authorList>
            <consortium name="The Broad Institute Genomics Platform"/>
            <consortium name="The Broad Institute Genome Sequencing Center for Infectious Disease"/>
            <person name="Wu L."/>
            <person name="Ma J."/>
        </authorList>
    </citation>
    <scope>NUCLEOTIDE SEQUENCE [LARGE SCALE GENOMIC DNA]</scope>
    <source>
        <strain evidence="2">KCTC 42986</strain>
    </source>
</reference>
<dbReference type="EMBL" id="JBHRTP010000010">
    <property type="protein sequence ID" value="MFC3107314.1"/>
    <property type="molecule type" value="Genomic_DNA"/>
</dbReference>
<sequence>MATSDLLRHQIIKSLLAQHTEKVADAAINLWEQMAIQIISIVGEGGFNSLYARSVFLTQSTFPWLADGTLSPQTDHRFSALKICFEEQTPAQTSAANSLLLITFTDILTSLIGEQLTTNILRSAWGNDASDRAGKGFKNE</sequence>
<gene>
    <name evidence="1" type="ORF">ACFOFO_04955</name>
</gene>
<evidence type="ECO:0000313" key="1">
    <source>
        <dbReference type="EMBL" id="MFC3107314.1"/>
    </source>
</evidence>
<dbReference type="RefSeq" id="WP_390330994.1">
    <property type="nucleotide sequence ID" value="NZ_JBHRTP010000010.1"/>
</dbReference>
<dbReference type="Proteomes" id="UP001595530">
    <property type="component" value="Unassembled WGS sequence"/>
</dbReference>
<keyword evidence="2" id="KW-1185">Reference proteome</keyword>
<evidence type="ECO:0000313" key="2">
    <source>
        <dbReference type="Proteomes" id="UP001595530"/>
    </source>
</evidence>
<accession>A0ABV7EX72</accession>